<accession>A0A1Y0HGJ9</accession>
<protein>
    <recommendedName>
        <fullName evidence="3">DUF2971 domain-containing protein</fullName>
    </recommendedName>
</protein>
<evidence type="ECO:0008006" key="3">
    <source>
        <dbReference type="Google" id="ProtNLM"/>
    </source>
</evidence>
<dbReference type="InterPro" id="IPR021352">
    <property type="entry name" value="DUF2971"/>
</dbReference>
<reference evidence="2" key="1">
    <citation type="submission" date="2017-05" db="EMBL/GenBank/DDBJ databases">
        <title>Dechlorination kinetics govern the competition between two new strains of the genus Sulfurospirillum.</title>
        <authorList>
            <person name="Buttet G.F."/>
            <person name="Murray A.M."/>
            <person name="Goris T."/>
            <person name="Burion M."/>
            <person name="Lin B."/>
            <person name="Rolle M."/>
            <person name="Maillard J."/>
        </authorList>
    </citation>
    <scope>NUCLEOTIDE SEQUENCE [LARGE SCALE GENOMIC DNA]</scope>
    <source>
        <strain evidence="2">SL2-1</strain>
    </source>
</reference>
<gene>
    <name evidence="1" type="ORF">Sdiek1_0033</name>
</gene>
<dbReference type="RefSeq" id="WP_087437349.1">
    <property type="nucleotide sequence ID" value="NZ_CP021416.1"/>
</dbReference>
<dbReference type="KEGG" id="suls:Sdiek1_0033"/>
<keyword evidence="2" id="KW-1185">Reference proteome</keyword>
<name>A0A1Y0HGJ9_9BACT</name>
<proteinExistence type="predicted"/>
<dbReference type="Pfam" id="PF11185">
    <property type="entry name" value="DUF2971"/>
    <property type="match status" value="1"/>
</dbReference>
<evidence type="ECO:0000313" key="2">
    <source>
        <dbReference type="Proteomes" id="UP000196005"/>
    </source>
</evidence>
<dbReference type="OrthoDB" id="190848at2"/>
<evidence type="ECO:0000313" key="1">
    <source>
        <dbReference type="EMBL" id="ARU47221.1"/>
    </source>
</evidence>
<organism evidence="1 2">
    <name type="scientific">Sulfurospirillum diekertiae</name>
    <dbReference type="NCBI Taxonomy" id="1854492"/>
    <lineage>
        <taxon>Bacteria</taxon>
        <taxon>Pseudomonadati</taxon>
        <taxon>Campylobacterota</taxon>
        <taxon>Epsilonproteobacteria</taxon>
        <taxon>Campylobacterales</taxon>
        <taxon>Sulfurospirillaceae</taxon>
        <taxon>Sulfurospirillum</taxon>
    </lineage>
</organism>
<sequence length="256" mass="30395">MEGNLLYKYRNFGEYTNNIIKNSSLYLSPIKQFNDPFDSSLSYHQYYTRSAMLKYWKDSVKIHKEEALSLGYRKDYIHQAMKPYSKNEAFVEQHNRIRQNARDKMGVLSLSRTSTSILMWSHYANNHKGLVFGFEPKAKDSKSCLAKPMKVDYEITYDLLSYVANSEIRQKQYIKELLTKFKDWSYEKEYRVVELNFQGEKPFYKDELKTIIFGLKANQKDIDAMIRLCQENDFSHVKFKKAETIHGKFELAIRDL</sequence>
<dbReference type="AlphaFoldDB" id="A0A1Y0HGJ9"/>
<dbReference type="Proteomes" id="UP000196005">
    <property type="component" value="Chromosome"/>
</dbReference>
<dbReference type="EMBL" id="CP021416">
    <property type="protein sequence ID" value="ARU47221.1"/>
    <property type="molecule type" value="Genomic_DNA"/>
</dbReference>